<dbReference type="GeneID" id="82272429"/>
<name>A0A250DSC9_9BURK</name>
<dbReference type="EMBL" id="CP023284">
    <property type="protein sequence ID" value="ATA56909.1"/>
    <property type="molecule type" value="Genomic_DNA"/>
</dbReference>
<evidence type="ECO:0000313" key="2">
    <source>
        <dbReference type="Proteomes" id="UP000217154"/>
    </source>
</evidence>
<dbReference type="Proteomes" id="UP000217154">
    <property type="component" value="Chromosome"/>
</dbReference>
<proteinExistence type="predicted"/>
<sequence length="78" mass="8356">MTTSAPSLHPDARDRLYAECARAITEAGAERESLFLARLALLLFEQVGDEARCRAALADALRALPVPSLSASEQKTGD</sequence>
<accession>A0A250DSC9</accession>
<organism evidence="1 2">
    <name type="scientific">Variovorax boronicumulans</name>
    <dbReference type="NCBI Taxonomy" id="436515"/>
    <lineage>
        <taxon>Bacteria</taxon>
        <taxon>Pseudomonadati</taxon>
        <taxon>Pseudomonadota</taxon>
        <taxon>Betaproteobacteria</taxon>
        <taxon>Burkholderiales</taxon>
        <taxon>Comamonadaceae</taxon>
        <taxon>Variovorax</taxon>
    </lineage>
</organism>
<dbReference type="AlphaFoldDB" id="A0A250DSC9"/>
<dbReference type="RefSeq" id="WP_095746954.1">
    <property type="nucleotide sequence ID" value="NZ_BKDH01000007.1"/>
</dbReference>
<dbReference type="KEGG" id="vbo:CKY39_29600"/>
<gene>
    <name evidence="1" type="ORF">CKY39_29600</name>
</gene>
<evidence type="ECO:0000313" key="1">
    <source>
        <dbReference type="EMBL" id="ATA56909.1"/>
    </source>
</evidence>
<reference evidence="1 2" key="1">
    <citation type="submission" date="2017-09" db="EMBL/GenBank/DDBJ databases">
        <title>The diverse metabolic capabilities of V. boronicumulans make it an excellent choice for continued studies on novel biodegradation.</title>
        <authorList>
            <person name="Sun S."/>
        </authorList>
    </citation>
    <scope>NUCLEOTIDE SEQUENCE [LARGE SCALE GENOMIC DNA]</scope>
    <source>
        <strain evidence="1 2">J1</strain>
    </source>
</reference>
<protein>
    <submittedName>
        <fullName evidence="1">Uncharacterized protein</fullName>
    </submittedName>
</protein>